<evidence type="ECO:0000256" key="7">
    <source>
        <dbReference type="ARBA" id="ARBA00039751"/>
    </source>
</evidence>
<keyword evidence="4" id="KW-0274">FAD</keyword>
<dbReference type="GO" id="GO:0019478">
    <property type="term" value="P:D-amino acid catabolic process"/>
    <property type="evidence" value="ECO:0007669"/>
    <property type="project" value="TreeGrafter"/>
</dbReference>
<evidence type="ECO:0000256" key="8">
    <source>
        <dbReference type="ARBA" id="ARBA00049547"/>
    </source>
</evidence>
<dbReference type="Proteomes" id="UP000269669">
    <property type="component" value="Unassembled WGS sequence"/>
</dbReference>
<dbReference type="PROSITE" id="PS51257">
    <property type="entry name" value="PROKAR_LIPOPROTEIN"/>
    <property type="match status" value="1"/>
</dbReference>
<sequence>MNRRVFLRNANLAAVSLAAGGGLVGCVRKPVGAITAGMMVPENLPVRACHLPPVRIAPEREIRTVVGLRPFRPSGFRVAKEMVGETAVVHNYGHGGGGITLSWGTSKLAVDLGLPGHVGPVAVLGCGAVGLATARLVQEAGFEVTIYAKVLPPETTSNIAGGQWFPASVYDPDKTLTPEFTEQFVKAARYGYRRYQIMTDPRYGIRWMRNYFIANQPWRSPITGGQFGLIQDLLPEIKDLSVGEHPFGTKLVRQFDGMIVEPPIYLPAMLTDVRIAGGKVVVREMRSLDEVKALSERLVFNCTGLGAKALFNDAELTPIRGQLTFLVPQPEVTYATLYENTYMFSRRDGVLLGGTHEMGDWNLQSDLKTKAAILLKQAELFGGMNNPAMKCRA</sequence>
<keyword evidence="3" id="KW-0285">Flavoprotein</keyword>
<comment type="similarity">
    <text evidence="2">Belongs to the DAMOX/DASOX family.</text>
</comment>
<evidence type="ECO:0000256" key="3">
    <source>
        <dbReference type="ARBA" id="ARBA00022630"/>
    </source>
</evidence>
<dbReference type="Gene3D" id="3.30.9.10">
    <property type="entry name" value="D-Amino Acid Oxidase, subunit A, domain 2"/>
    <property type="match status" value="1"/>
</dbReference>
<organism evidence="10 11">
    <name type="scientific">Edaphobacter aggregans</name>
    <dbReference type="NCBI Taxonomy" id="570835"/>
    <lineage>
        <taxon>Bacteria</taxon>
        <taxon>Pseudomonadati</taxon>
        <taxon>Acidobacteriota</taxon>
        <taxon>Terriglobia</taxon>
        <taxon>Terriglobales</taxon>
        <taxon>Acidobacteriaceae</taxon>
        <taxon>Edaphobacter</taxon>
    </lineage>
</organism>
<dbReference type="GO" id="GO:0003884">
    <property type="term" value="F:D-amino-acid oxidase activity"/>
    <property type="evidence" value="ECO:0007669"/>
    <property type="project" value="UniProtKB-EC"/>
</dbReference>
<dbReference type="GO" id="GO:0071949">
    <property type="term" value="F:FAD binding"/>
    <property type="evidence" value="ECO:0007669"/>
    <property type="project" value="InterPro"/>
</dbReference>
<evidence type="ECO:0000313" key="11">
    <source>
        <dbReference type="Proteomes" id="UP000269669"/>
    </source>
</evidence>
<evidence type="ECO:0000256" key="5">
    <source>
        <dbReference type="ARBA" id="ARBA00023002"/>
    </source>
</evidence>
<comment type="cofactor">
    <cofactor evidence="1">
        <name>FAD</name>
        <dbReference type="ChEBI" id="CHEBI:57692"/>
    </cofactor>
</comment>
<reference evidence="10 11" key="1">
    <citation type="submission" date="2018-12" db="EMBL/GenBank/DDBJ databases">
        <title>Sequencing of bacterial isolates from soil warming experiment in Harvard Forest, Massachusetts, USA.</title>
        <authorList>
            <person name="Deangelis K."/>
        </authorList>
    </citation>
    <scope>NUCLEOTIDE SEQUENCE [LARGE SCALE GENOMIC DNA]</scope>
    <source>
        <strain evidence="10 11">EB153</strain>
    </source>
</reference>
<evidence type="ECO:0000259" key="9">
    <source>
        <dbReference type="Pfam" id="PF01266"/>
    </source>
</evidence>
<gene>
    <name evidence="10" type="ORF">EDE15_0094</name>
</gene>
<dbReference type="EC" id="1.4.3.3" evidence="6"/>
<name>A0A3R9WDA0_9BACT</name>
<evidence type="ECO:0000313" key="10">
    <source>
        <dbReference type="EMBL" id="RSL14641.1"/>
    </source>
</evidence>
<dbReference type="PANTHER" id="PTHR11530:SF11">
    <property type="entry name" value="D-ASPARTATE OXIDASE"/>
    <property type="match status" value="1"/>
</dbReference>
<keyword evidence="11" id="KW-1185">Reference proteome</keyword>
<dbReference type="InterPro" id="IPR023209">
    <property type="entry name" value="DAO"/>
</dbReference>
<dbReference type="Pfam" id="PF01266">
    <property type="entry name" value="DAO"/>
    <property type="match status" value="1"/>
</dbReference>
<dbReference type="SUPFAM" id="SSF54373">
    <property type="entry name" value="FAD-linked reductases, C-terminal domain"/>
    <property type="match status" value="1"/>
</dbReference>
<evidence type="ECO:0000256" key="4">
    <source>
        <dbReference type="ARBA" id="ARBA00022827"/>
    </source>
</evidence>
<evidence type="ECO:0000256" key="2">
    <source>
        <dbReference type="ARBA" id="ARBA00006730"/>
    </source>
</evidence>
<comment type="catalytic activity">
    <reaction evidence="8">
        <text>a D-alpha-amino acid + O2 + H2O = a 2-oxocarboxylate + H2O2 + NH4(+)</text>
        <dbReference type="Rhea" id="RHEA:21816"/>
        <dbReference type="ChEBI" id="CHEBI:15377"/>
        <dbReference type="ChEBI" id="CHEBI:15379"/>
        <dbReference type="ChEBI" id="CHEBI:16240"/>
        <dbReference type="ChEBI" id="CHEBI:28938"/>
        <dbReference type="ChEBI" id="CHEBI:35179"/>
        <dbReference type="ChEBI" id="CHEBI:59871"/>
        <dbReference type="EC" id="1.4.3.3"/>
    </reaction>
    <physiologicalReaction direction="left-to-right" evidence="8">
        <dbReference type="Rhea" id="RHEA:21817"/>
    </physiologicalReaction>
</comment>
<protein>
    <recommendedName>
        <fullName evidence="7">D-amino-acid oxidase</fullName>
        <ecNumber evidence="6">1.4.3.3</ecNumber>
    </recommendedName>
</protein>
<accession>A0A3R9WDA0</accession>
<evidence type="ECO:0000256" key="6">
    <source>
        <dbReference type="ARBA" id="ARBA00039101"/>
    </source>
</evidence>
<dbReference type="PANTHER" id="PTHR11530">
    <property type="entry name" value="D-AMINO ACID OXIDASE"/>
    <property type="match status" value="1"/>
</dbReference>
<dbReference type="AlphaFoldDB" id="A0A3R9WDA0"/>
<dbReference type="SUPFAM" id="SSF51971">
    <property type="entry name" value="Nucleotide-binding domain"/>
    <property type="match status" value="1"/>
</dbReference>
<keyword evidence="5" id="KW-0560">Oxidoreductase</keyword>
<dbReference type="EMBL" id="RSDW01000001">
    <property type="protein sequence ID" value="RSL14641.1"/>
    <property type="molecule type" value="Genomic_DNA"/>
</dbReference>
<evidence type="ECO:0000256" key="1">
    <source>
        <dbReference type="ARBA" id="ARBA00001974"/>
    </source>
</evidence>
<proteinExistence type="inferred from homology"/>
<comment type="caution">
    <text evidence="10">The sequence shown here is derived from an EMBL/GenBank/DDBJ whole genome shotgun (WGS) entry which is preliminary data.</text>
</comment>
<dbReference type="InterPro" id="IPR006076">
    <property type="entry name" value="FAD-dep_OxRdtase"/>
</dbReference>
<feature type="domain" description="FAD dependent oxidoreductase" evidence="9">
    <location>
        <begin position="121"/>
        <end position="381"/>
    </location>
</feature>
<dbReference type="GO" id="GO:0005737">
    <property type="term" value="C:cytoplasm"/>
    <property type="evidence" value="ECO:0007669"/>
    <property type="project" value="TreeGrafter"/>
</dbReference>
<dbReference type="Gene3D" id="3.40.50.720">
    <property type="entry name" value="NAD(P)-binding Rossmann-like Domain"/>
    <property type="match status" value="2"/>
</dbReference>